<keyword evidence="6" id="KW-1185">Reference proteome</keyword>
<feature type="domain" description="Disease resistance protein winged helix" evidence="4">
    <location>
        <begin position="411"/>
        <end position="482"/>
    </location>
</feature>
<dbReference type="Proteomes" id="UP001187192">
    <property type="component" value="Unassembled WGS sequence"/>
</dbReference>
<dbReference type="Pfam" id="PF23559">
    <property type="entry name" value="WHD_DRP"/>
    <property type="match status" value="1"/>
</dbReference>
<dbReference type="PANTHER" id="PTHR23155">
    <property type="entry name" value="DISEASE RESISTANCE PROTEIN RP"/>
    <property type="match status" value="1"/>
</dbReference>
<keyword evidence="1" id="KW-0677">Repeat</keyword>
<organism evidence="5 6">
    <name type="scientific">Ficus carica</name>
    <name type="common">Common fig</name>
    <dbReference type="NCBI Taxonomy" id="3494"/>
    <lineage>
        <taxon>Eukaryota</taxon>
        <taxon>Viridiplantae</taxon>
        <taxon>Streptophyta</taxon>
        <taxon>Embryophyta</taxon>
        <taxon>Tracheophyta</taxon>
        <taxon>Spermatophyta</taxon>
        <taxon>Magnoliopsida</taxon>
        <taxon>eudicotyledons</taxon>
        <taxon>Gunneridae</taxon>
        <taxon>Pentapetalae</taxon>
        <taxon>rosids</taxon>
        <taxon>fabids</taxon>
        <taxon>Rosales</taxon>
        <taxon>Moraceae</taxon>
        <taxon>Ficeae</taxon>
        <taxon>Ficus</taxon>
    </lineage>
</organism>
<dbReference type="FunFam" id="1.10.10.10:FF:000322">
    <property type="entry name" value="Probable disease resistance protein At1g63360"/>
    <property type="match status" value="1"/>
</dbReference>
<dbReference type="InterPro" id="IPR058922">
    <property type="entry name" value="WHD_DRP"/>
</dbReference>
<accession>A0AA88JB72</accession>
<protein>
    <recommendedName>
        <fullName evidence="7">NB-ARC domain-containing protein</fullName>
    </recommendedName>
</protein>
<dbReference type="InterPro" id="IPR027417">
    <property type="entry name" value="P-loop_NTPase"/>
</dbReference>
<dbReference type="PRINTS" id="PR00364">
    <property type="entry name" value="DISEASERSIST"/>
</dbReference>
<dbReference type="Gene3D" id="1.10.8.430">
    <property type="entry name" value="Helical domain of apoptotic protease-activating factors"/>
    <property type="match status" value="1"/>
</dbReference>
<evidence type="ECO:0008006" key="7">
    <source>
        <dbReference type="Google" id="ProtNLM"/>
    </source>
</evidence>
<dbReference type="Pfam" id="PF00931">
    <property type="entry name" value="NB-ARC"/>
    <property type="match status" value="1"/>
</dbReference>
<sequence length="526" mass="60298">MARLLEPSVDVVDKILWLLKDEAKLFRGAEAEAESLKLDLQILLATIIVAFKPKLKIERSGFKELKELWERVKFVLDTYLQNLEQLRQRQLPKRPVQVFSGKDAVEEIHGMYANLETEHSQGSGRSTSLLANVPRVFLEELVGIKSRKEDLVRMLVGESSTATRLVISLVGIAGVGKTTLASVVYQSIDVQQHFDCRAWINVSQFYSFDNLFSCLANAICPDEDCLDGEMDTVQELISRLNGYLMEKRYVIVFDDVWQTDFFQVMNDVLPNNNEGCRIIITTRDNLIATSCDVVQTLQPLSEQIALELFWKSAYTPSNGDNVYPSEELSLKTVQSCHGLPLVICAMGDLFTSKTRLLPIKEVECQWHVLLDNFEAEFGGSPSQVEEVCRVFYHNYNELRCRSRLCLMYFGIFPKDNLIPDVKLVKLWIAEGFVKEEMSKTLEQVAETYLNDLINRNLVQVSCINYDGTERMCRVHGFMHHIISSMTKRYRIFEALRETRSTMETRATMKTWATIFPNDVTRCLVTR</sequence>
<comment type="caution">
    <text evidence="5">The sequence shown here is derived from an EMBL/GenBank/DDBJ whole genome shotgun (WGS) entry which is preliminary data.</text>
</comment>
<dbReference type="SUPFAM" id="SSF52540">
    <property type="entry name" value="P-loop containing nucleoside triphosphate hydrolases"/>
    <property type="match status" value="1"/>
</dbReference>
<name>A0AA88JB72_FICCA</name>
<proteinExistence type="predicted"/>
<dbReference type="AlphaFoldDB" id="A0AA88JB72"/>
<evidence type="ECO:0000259" key="3">
    <source>
        <dbReference type="Pfam" id="PF00931"/>
    </source>
</evidence>
<evidence type="ECO:0000256" key="2">
    <source>
        <dbReference type="ARBA" id="ARBA00022821"/>
    </source>
</evidence>
<dbReference type="GO" id="GO:0043531">
    <property type="term" value="F:ADP binding"/>
    <property type="evidence" value="ECO:0007669"/>
    <property type="project" value="InterPro"/>
</dbReference>
<evidence type="ECO:0000259" key="4">
    <source>
        <dbReference type="Pfam" id="PF23559"/>
    </source>
</evidence>
<dbReference type="Gene3D" id="1.10.10.10">
    <property type="entry name" value="Winged helix-like DNA-binding domain superfamily/Winged helix DNA-binding domain"/>
    <property type="match status" value="1"/>
</dbReference>
<dbReference type="InterPro" id="IPR044974">
    <property type="entry name" value="Disease_R_plants"/>
</dbReference>
<reference evidence="5" key="1">
    <citation type="submission" date="2023-07" db="EMBL/GenBank/DDBJ databases">
        <title>draft genome sequence of fig (Ficus carica).</title>
        <authorList>
            <person name="Takahashi T."/>
            <person name="Nishimura K."/>
        </authorList>
    </citation>
    <scope>NUCLEOTIDE SEQUENCE</scope>
</reference>
<evidence type="ECO:0000313" key="6">
    <source>
        <dbReference type="Proteomes" id="UP001187192"/>
    </source>
</evidence>
<gene>
    <name evidence="5" type="ORF">TIFTF001_036531</name>
</gene>
<dbReference type="GO" id="GO:0098542">
    <property type="term" value="P:defense response to other organism"/>
    <property type="evidence" value="ECO:0007669"/>
    <property type="project" value="TreeGrafter"/>
</dbReference>
<dbReference type="PANTHER" id="PTHR23155:SF1052">
    <property type="entry name" value="DISEASE RESISTANCE PROTEIN RPM1"/>
    <property type="match status" value="1"/>
</dbReference>
<evidence type="ECO:0000256" key="1">
    <source>
        <dbReference type="ARBA" id="ARBA00022737"/>
    </source>
</evidence>
<evidence type="ECO:0000313" key="5">
    <source>
        <dbReference type="EMBL" id="GMN67475.1"/>
    </source>
</evidence>
<dbReference type="EMBL" id="BTGU01000458">
    <property type="protein sequence ID" value="GMN67475.1"/>
    <property type="molecule type" value="Genomic_DNA"/>
</dbReference>
<dbReference type="InterPro" id="IPR036388">
    <property type="entry name" value="WH-like_DNA-bd_sf"/>
</dbReference>
<dbReference type="InterPro" id="IPR002182">
    <property type="entry name" value="NB-ARC"/>
</dbReference>
<feature type="domain" description="NB-ARC" evidence="3">
    <location>
        <begin position="148"/>
        <end position="313"/>
    </location>
</feature>
<dbReference type="FunFam" id="3.40.50.300:FF:001091">
    <property type="entry name" value="Probable disease resistance protein At1g61300"/>
    <property type="match status" value="1"/>
</dbReference>
<keyword evidence="2" id="KW-0611">Plant defense</keyword>
<dbReference type="Gene3D" id="3.40.50.300">
    <property type="entry name" value="P-loop containing nucleotide triphosphate hydrolases"/>
    <property type="match status" value="1"/>
</dbReference>
<dbReference type="InterPro" id="IPR042197">
    <property type="entry name" value="Apaf_helical"/>
</dbReference>